<name>A0A1A8VY63_PLAOA</name>
<feature type="region of interest" description="Disordered" evidence="1">
    <location>
        <begin position="27"/>
        <end position="56"/>
    </location>
</feature>
<dbReference type="EMBL" id="FLQU01000310">
    <property type="protein sequence ID" value="SBS83794.1"/>
    <property type="molecule type" value="Genomic_DNA"/>
</dbReference>
<organism evidence="2 3">
    <name type="scientific">Plasmodium ovale curtisi</name>
    <dbReference type="NCBI Taxonomy" id="864141"/>
    <lineage>
        <taxon>Eukaryota</taxon>
        <taxon>Sar</taxon>
        <taxon>Alveolata</taxon>
        <taxon>Apicomplexa</taxon>
        <taxon>Aconoidasida</taxon>
        <taxon>Haemosporida</taxon>
        <taxon>Plasmodiidae</taxon>
        <taxon>Plasmodium</taxon>
        <taxon>Plasmodium (Plasmodium)</taxon>
    </lineage>
</organism>
<feature type="compositionally biased region" description="Basic and acidic residues" evidence="1">
    <location>
        <begin position="33"/>
        <end position="53"/>
    </location>
</feature>
<evidence type="ECO:0000313" key="3">
    <source>
        <dbReference type="Proteomes" id="UP000078560"/>
    </source>
</evidence>
<evidence type="ECO:0000256" key="1">
    <source>
        <dbReference type="SAM" id="MobiDB-lite"/>
    </source>
</evidence>
<evidence type="ECO:0000313" key="2">
    <source>
        <dbReference type="EMBL" id="SBS83794.1"/>
    </source>
</evidence>
<sequence length="100" mass="11928">MTETRLQEKKGVFTKFENGYHQFVRRKANAKMKGREKEREREREREREKEKTLPRSTFRFLRGSENGQIKEKNIYHLASVTPNMSTVNLTPSPLLSKRET</sequence>
<dbReference type="Proteomes" id="UP000078560">
    <property type="component" value="Unassembled WGS sequence"/>
</dbReference>
<reference evidence="3" key="1">
    <citation type="submission" date="2016-05" db="EMBL/GenBank/DDBJ databases">
        <authorList>
            <person name="Naeem Raeece"/>
        </authorList>
    </citation>
    <scope>NUCLEOTIDE SEQUENCE [LARGE SCALE GENOMIC DNA]</scope>
</reference>
<protein>
    <submittedName>
        <fullName evidence="2">Uncharacterized protein</fullName>
    </submittedName>
</protein>
<proteinExistence type="predicted"/>
<accession>A0A1A8VY63</accession>
<gene>
    <name evidence="2" type="ORF">POVCU2_0022880</name>
</gene>
<dbReference type="AlphaFoldDB" id="A0A1A8VY63"/>